<dbReference type="Proteomes" id="UP001390339">
    <property type="component" value="Unassembled WGS sequence"/>
</dbReference>
<accession>A0ABR2I989</accession>
<gene>
    <name evidence="2" type="ORF">PGQ11_010297</name>
</gene>
<feature type="compositionally biased region" description="Basic residues" evidence="1">
    <location>
        <begin position="132"/>
        <end position="146"/>
    </location>
</feature>
<feature type="compositionally biased region" description="Polar residues" evidence="1">
    <location>
        <begin position="53"/>
        <end position="66"/>
    </location>
</feature>
<feature type="compositionally biased region" description="Basic residues" evidence="1">
    <location>
        <begin position="25"/>
        <end position="37"/>
    </location>
</feature>
<name>A0ABR2I989_9PEZI</name>
<keyword evidence="3" id="KW-1185">Reference proteome</keyword>
<evidence type="ECO:0000313" key="3">
    <source>
        <dbReference type="Proteomes" id="UP001390339"/>
    </source>
</evidence>
<sequence length="199" mass="21015">MPQSNSRDLKQRDINMVAAFITEGKKKHRGAASKTKIHSIVAERNKKEKSERLTTSPVSLSEQKDLQSSMDWAPYVAGLGLKDAAAAKTAFDLTWCKIKNITDDLLAASGGGGGEAGPATPDHNGTAASASSKKKKTAIGGRKRKAPVSSANVDDDSGSQADETPVKKKRAGRTGIPKPTKAEEKEASGEEDVDNIDEA</sequence>
<feature type="compositionally biased region" description="Basic and acidic residues" evidence="1">
    <location>
        <begin position="41"/>
        <end position="52"/>
    </location>
</feature>
<dbReference type="EMBL" id="JAPCWZ010000006">
    <property type="protein sequence ID" value="KAK8859563.1"/>
    <property type="molecule type" value="Genomic_DNA"/>
</dbReference>
<protein>
    <submittedName>
        <fullName evidence="2">Uncharacterized protein</fullName>
    </submittedName>
</protein>
<evidence type="ECO:0000313" key="2">
    <source>
        <dbReference type="EMBL" id="KAK8859563.1"/>
    </source>
</evidence>
<evidence type="ECO:0000256" key="1">
    <source>
        <dbReference type="SAM" id="MobiDB-lite"/>
    </source>
</evidence>
<comment type="caution">
    <text evidence="2">The sequence shown here is derived from an EMBL/GenBank/DDBJ whole genome shotgun (WGS) entry which is preliminary data.</text>
</comment>
<proteinExistence type="predicted"/>
<feature type="region of interest" description="Disordered" evidence="1">
    <location>
        <begin position="111"/>
        <end position="199"/>
    </location>
</feature>
<organism evidence="2 3">
    <name type="scientific">Apiospora arundinis</name>
    <dbReference type="NCBI Taxonomy" id="335852"/>
    <lineage>
        <taxon>Eukaryota</taxon>
        <taxon>Fungi</taxon>
        <taxon>Dikarya</taxon>
        <taxon>Ascomycota</taxon>
        <taxon>Pezizomycotina</taxon>
        <taxon>Sordariomycetes</taxon>
        <taxon>Xylariomycetidae</taxon>
        <taxon>Amphisphaeriales</taxon>
        <taxon>Apiosporaceae</taxon>
        <taxon>Apiospora</taxon>
    </lineage>
</organism>
<feature type="compositionally biased region" description="Acidic residues" evidence="1">
    <location>
        <begin position="189"/>
        <end position="199"/>
    </location>
</feature>
<reference evidence="2 3" key="1">
    <citation type="journal article" date="2024" name="IMA Fungus">
        <title>Apiospora arundinis, a panoply of carbohydrate-active enzymes and secondary metabolites.</title>
        <authorList>
            <person name="Sorensen T."/>
            <person name="Petersen C."/>
            <person name="Muurmann A.T."/>
            <person name="Christiansen J.V."/>
            <person name="Brundto M.L."/>
            <person name="Overgaard C.K."/>
            <person name="Boysen A.T."/>
            <person name="Wollenberg R.D."/>
            <person name="Larsen T.O."/>
            <person name="Sorensen J.L."/>
            <person name="Nielsen K.L."/>
            <person name="Sondergaard T.E."/>
        </authorList>
    </citation>
    <scope>NUCLEOTIDE SEQUENCE [LARGE SCALE GENOMIC DNA]</scope>
    <source>
        <strain evidence="2 3">AAU 773</strain>
    </source>
</reference>
<feature type="region of interest" description="Disordered" evidence="1">
    <location>
        <begin position="24"/>
        <end position="66"/>
    </location>
</feature>